<feature type="signal peptide" evidence="1">
    <location>
        <begin position="1"/>
        <end position="21"/>
    </location>
</feature>
<accession>A0A3B6NT05</accession>
<dbReference type="Gramene" id="TraesCLE_scaffold_044606_01G000100.1">
    <property type="protein sequence ID" value="TraesCLE_scaffold_044606_01G000100.1"/>
    <property type="gene ID" value="TraesCLE_scaffold_044606_01G000100"/>
</dbReference>
<dbReference type="Gramene" id="TraesCAD_scaffold_006233_01G000100.1">
    <property type="protein sequence ID" value="TraesCAD_scaffold_006233_01G000100.1"/>
    <property type="gene ID" value="TraesCAD_scaffold_006233_01G000100"/>
</dbReference>
<protein>
    <recommendedName>
        <fullName evidence="4">Knottin scorpion toxin-like domain-containing protein</fullName>
    </recommendedName>
</protein>
<sequence length="90" mass="9909">MRSTQILFLAFAFLILSSAMATSKPVCNHILKKGHCNNNDCRAYCKKFIPPPGGPSPKCIPEGCQCYTIIGFQNDIISNPDSVFISRSKI</sequence>
<evidence type="ECO:0000256" key="1">
    <source>
        <dbReference type="SAM" id="SignalP"/>
    </source>
</evidence>
<evidence type="ECO:0008006" key="4">
    <source>
        <dbReference type="Google" id="ProtNLM"/>
    </source>
</evidence>
<dbReference type="Gramene" id="TraesRN6A0100735300.1">
    <property type="protein sequence ID" value="TraesRN6A0100735300.1"/>
    <property type="gene ID" value="TraesRN6A0100735300"/>
</dbReference>
<evidence type="ECO:0000313" key="3">
    <source>
        <dbReference type="Proteomes" id="UP000019116"/>
    </source>
</evidence>
<dbReference type="Gramene" id="TraesCS6A03G0755200.1">
    <property type="protein sequence ID" value="TraesCS6A03G0755200.1.CDS"/>
    <property type="gene ID" value="TraesCS6A03G0755200"/>
</dbReference>
<keyword evidence="3" id="KW-1185">Reference proteome</keyword>
<dbReference type="Gramene" id="TraesSTA6A03G03360680.1">
    <property type="protein sequence ID" value="TraesSTA6A03G03360680.1"/>
    <property type="gene ID" value="TraesSTA6A03G03360680"/>
</dbReference>
<reference evidence="2" key="2">
    <citation type="submission" date="2018-10" db="UniProtKB">
        <authorList>
            <consortium name="EnsemblPlants"/>
        </authorList>
    </citation>
    <scope>IDENTIFICATION</scope>
</reference>
<evidence type="ECO:0000313" key="2">
    <source>
        <dbReference type="EnsemblPlants" id="TraesCS6A02G284100.1"/>
    </source>
</evidence>
<dbReference type="Gramene" id="TraesJUL6A03G03396790.1">
    <property type="protein sequence ID" value="TraesJUL6A03G03396790.1"/>
    <property type="gene ID" value="TraesJUL6A03G03396790"/>
</dbReference>
<dbReference type="Proteomes" id="UP000019116">
    <property type="component" value="Chromosome 6A"/>
</dbReference>
<dbReference type="Gramene" id="TraesLAC6A03G03326480.1">
    <property type="protein sequence ID" value="TraesLAC6A03G03326480.1"/>
    <property type="gene ID" value="TraesLAC6A03G03326480"/>
</dbReference>
<dbReference type="Gramene" id="TraesCS6A02G284100.1">
    <property type="protein sequence ID" value="TraesCS6A02G284100.1"/>
    <property type="gene ID" value="TraesCS6A02G284100"/>
</dbReference>
<dbReference type="AlphaFoldDB" id="A0A3B6NT05"/>
<dbReference type="Gramene" id="TraesARI6A03G03327110.1">
    <property type="protein sequence ID" value="TraesARI6A03G03327110.1"/>
    <property type="gene ID" value="TraesARI6A03G03327110"/>
</dbReference>
<name>A0A3B6NT05_WHEAT</name>
<reference evidence="2" key="1">
    <citation type="submission" date="2018-08" db="EMBL/GenBank/DDBJ databases">
        <authorList>
            <person name="Rossello M."/>
        </authorList>
    </citation>
    <scope>NUCLEOTIDE SEQUENCE [LARGE SCALE GENOMIC DNA]</scope>
    <source>
        <strain evidence="2">cv. Chinese Spring</strain>
    </source>
</reference>
<dbReference type="Gramene" id="TraesWEE_scaffold_051006_01G000100.1">
    <property type="protein sequence ID" value="TraesWEE_scaffold_051006_01G000100.1"/>
    <property type="gene ID" value="TraesWEE_scaffold_051006_01G000100"/>
</dbReference>
<feature type="chain" id="PRO_5043178691" description="Knottin scorpion toxin-like domain-containing protein" evidence="1">
    <location>
        <begin position="22"/>
        <end position="90"/>
    </location>
</feature>
<organism evidence="2">
    <name type="scientific">Triticum aestivum</name>
    <name type="common">Wheat</name>
    <dbReference type="NCBI Taxonomy" id="4565"/>
    <lineage>
        <taxon>Eukaryota</taxon>
        <taxon>Viridiplantae</taxon>
        <taxon>Streptophyta</taxon>
        <taxon>Embryophyta</taxon>
        <taxon>Tracheophyta</taxon>
        <taxon>Spermatophyta</taxon>
        <taxon>Magnoliopsida</taxon>
        <taxon>Liliopsida</taxon>
        <taxon>Poales</taxon>
        <taxon>Poaceae</taxon>
        <taxon>BOP clade</taxon>
        <taxon>Pooideae</taxon>
        <taxon>Triticodae</taxon>
        <taxon>Triticeae</taxon>
        <taxon>Triticinae</taxon>
        <taxon>Triticum</taxon>
    </lineage>
</organism>
<keyword evidence="1" id="KW-0732">Signal</keyword>
<dbReference type="Gramene" id="TraesPARA_EIv1.0_1960700.1">
    <property type="protein sequence ID" value="TraesPARA_EIv1.0_1960700.1.CDS"/>
    <property type="gene ID" value="TraesPARA_EIv1.0_1960700"/>
</dbReference>
<dbReference type="Gramene" id="TraesROB_scaffold_009254_01G000100.1">
    <property type="protein sequence ID" value="TraesROB_scaffold_009254_01G000100.1"/>
    <property type="gene ID" value="TraesROB_scaffold_009254_01G000100"/>
</dbReference>
<dbReference type="Gramene" id="TraesMAC6A03G03369870.1">
    <property type="protein sequence ID" value="TraesMAC6A03G03369870.1"/>
    <property type="gene ID" value="TraesMAC6A03G03369870"/>
</dbReference>
<proteinExistence type="predicted"/>
<dbReference type="Gramene" id="TraesSYM6A03G03312560.1">
    <property type="protein sequence ID" value="TraesSYM6A03G03312560.1"/>
    <property type="gene ID" value="TraesSYM6A03G03312560"/>
</dbReference>
<dbReference type="Gramene" id="TraesNOR6A03G03403340.1">
    <property type="protein sequence ID" value="TraesNOR6A03G03403340.1"/>
    <property type="gene ID" value="TraesNOR6A03G03403340"/>
</dbReference>
<dbReference type="Gramene" id="TraesJAG6A03G03362500.1">
    <property type="protein sequence ID" value="TraesJAG6A03G03362500.1"/>
    <property type="gene ID" value="TraesJAG6A03G03362500"/>
</dbReference>
<dbReference type="EnsemblPlants" id="TraesCS6A02G284100.1">
    <property type="protein sequence ID" value="TraesCS6A02G284100.1"/>
    <property type="gene ID" value="TraesCS6A02G284100"/>
</dbReference>